<keyword evidence="1" id="KW-0805">Transcription regulation</keyword>
<dbReference type="InterPro" id="IPR009057">
    <property type="entry name" value="Homeodomain-like_sf"/>
</dbReference>
<gene>
    <name evidence="5" type="ORF">ACIA8P_33910</name>
</gene>
<sequence length="165" mass="18332">MGRKRGFDETTVLDVVRDRFWTTGFVGTSTYDLMDATGLGKGSIYKAFGNKHDLYMRVFSDYCQGIVAQAREELRESPHQVLTSPMARLEHYVVSLADAFATESPRRGYFLTKATADRAGEDDMVAGTARRAFEDLADALASAIRDAQDAAFIYRTQSLPRSVPS</sequence>
<dbReference type="SUPFAM" id="SSF48498">
    <property type="entry name" value="Tetracyclin repressor-like, C-terminal domain"/>
    <property type="match status" value="1"/>
</dbReference>
<evidence type="ECO:0000256" key="1">
    <source>
        <dbReference type="ARBA" id="ARBA00023015"/>
    </source>
</evidence>
<dbReference type="Proteomes" id="UP001612415">
    <property type="component" value="Unassembled WGS sequence"/>
</dbReference>
<name>A0ABW7YB15_STRCE</name>
<evidence type="ECO:0000259" key="4">
    <source>
        <dbReference type="Pfam" id="PF00440"/>
    </source>
</evidence>
<dbReference type="InterPro" id="IPR023772">
    <property type="entry name" value="DNA-bd_HTH_TetR-type_CS"/>
</dbReference>
<keyword evidence="3" id="KW-0804">Transcription</keyword>
<evidence type="ECO:0000256" key="3">
    <source>
        <dbReference type="ARBA" id="ARBA00023163"/>
    </source>
</evidence>
<dbReference type="EMBL" id="JBITDC010000015">
    <property type="protein sequence ID" value="MFI5679575.1"/>
    <property type="molecule type" value="Genomic_DNA"/>
</dbReference>
<dbReference type="InterPro" id="IPR036271">
    <property type="entry name" value="Tet_transcr_reg_TetR-rel_C_sf"/>
</dbReference>
<dbReference type="RefSeq" id="WP_398660035.1">
    <property type="nucleotide sequence ID" value="NZ_JBITDC010000015.1"/>
</dbReference>
<dbReference type="PROSITE" id="PS01081">
    <property type="entry name" value="HTH_TETR_1"/>
    <property type="match status" value="1"/>
</dbReference>
<evidence type="ECO:0000256" key="2">
    <source>
        <dbReference type="ARBA" id="ARBA00023125"/>
    </source>
</evidence>
<dbReference type="InterPro" id="IPR001647">
    <property type="entry name" value="HTH_TetR"/>
</dbReference>
<dbReference type="Gene3D" id="1.10.357.10">
    <property type="entry name" value="Tetracycline Repressor, domain 2"/>
    <property type="match status" value="1"/>
</dbReference>
<dbReference type="SUPFAM" id="SSF46689">
    <property type="entry name" value="Homeodomain-like"/>
    <property type="match status" value="1"/>
</dbReference>
<accession>A0ABW7YB15</accession>
<feature type="domain" description="HTH tetR-type" evidence="4">
    <location>
        <begin position="20"/>
        <end position="55"/>
    </location>
</feature>
<comment type="caution">
    <text evidence="5">The sequence shown here is derived from an EMBL/GenBank/DDBJ whole genome shotgun (WGS) entry which is preliminary data.</text>
</comment>
<evidence type="ECO:0000313" key="6">
    <source>
        <dbReference type="Proteomes" id="UP001612415"/>
    </source>
</evidence>
<dbReference type="PANTHER" id="PTHR47506">
    <property type="entry name" value="TRANSCRIPTIONAL REGULATORY PROTEIN"/>
    <property type="match status" value="1"/>
</dbReference>
<evidence type="ECO:0000313" key="5">
    <source>
        <dbReference type="EMBL" id="MFI5679575.1"/>
    </source>
</evidence>
<organism evidence="5 6">
    <name type="scientific">Streptomyces cellulosae</name>
    <dbReference type="NCBI Taxonomy" id="1968"/>
    <lineage>
        <taxon>Bacteria</taxon>
        <taxon>Bacillati</taxon>
        <taxon>Actinomycetota</taxon>
        <taxon>Actinomycetes</taxon>
        <taxon>Kitasatosporales</taxon>
        <taxon>Streptomycetaceae</taxon>
        <taxon>Streptomyces</taxon>
    </lineage>
</organism>
<proteinExistence type="predicted"/>
<reference evidence="5 6" key="1">
    <citation type="submission" date="2024-10" db="EMBL/GenBank/DDBJ databases">
        <title>The Natural Products Discovery Center: Release of the First 8490 Sequenced Strains for Exploring Actinobacteria Biosynthetic Diversity.</title>
        <authorList>
            <person name="Kalkreuter E."/>
            <person name="Kautsar S.A."/>
            <person name="Yang D."/>
            <person name="Bader C.D."/>
            <person name="Teijaro C.N."/>
            <person name="Fluegel L."/>
            <person name="Davis C.M."/>
            <person name="Simpson J.R."/>
            <person name="Lauterbach L."/>
            <person name="Steele A.D."/>
            <person name="Gui C."/>
            <person name="Meng S."/>
            <person name="Li G."/>
            <person name="Viehrig K."/>
            <person name="Ye F."/>
            <person name="Su P."/>
            <person name="Kiefer A.F."/>
            <person name="Nichols A."/>
            <person name="Cepeda A.J."/>
            <person name="Yan W."/>
            <person name="Fan B."/>
            <person name="Jiang Y."/>
            <person name="Adhikari A."/>
            <person name="Zheng C.-J."/>
            <person name="Schuster L."/>
            <person name="Cowan T.M."/>
            <person name="Smanski M.J."/>
            <person name="Chevrette M.G."/>
            <person name="De Carvalho L.P.S."/>
            <person name="Shen B."/>
        </authorList>
    </citation>
    <scope>NUCLEOTIDE SEQUENCE [LARGE SCALE GENOMIC DNA]</scope>
    <source>
        <strain evidence="5 6">NPDC051599</strain>
    </source>
</reference>
<dbReference type="Gene3D" id="1.10.10.60">
    <property type="entry name" value="Homeodomain-like"/>
    <property type="match status" value="1"/>
</dbReference>
<keyword evidence="6" id="KW-1185">Reference proteome</keyword>
<protein>
    <submittedName>
        <fullName evidence="5">TetR/AcrR family transcriptional regulator</fullName>
    </submittedName>
</protein>
<dbReference type="PANTHER" id="PTHR47506:SF10">
    <property type="entry name" value="TRANSCRIPTIONAL REGULATORY PROTEIN"/>
    <property type="match status" value="1"/>
</dbReference>
<keyword evidence="2" id="KW-0238">DNA-binding</keyword>
<dbReference type="Pfam" id="PF00440">
    <property type="entry name" value="TetR_N"/>
    <property type="match status" value="1"/>
</dbReference>